<keyword evidence="3" id="KW-1185">Reference proteome</keyword>
<comment type="caution">
    <text evidence="2">The sequence shown here is derived from an EMBL/GenBank/DDBJ whole genome shotgun (WGS) entry which is preliminary data.</text>
</comment>
<reference evidence="2" key="1">
    <citation type="submission" date="2023-06" db="EMBL/GenBank/DDBJ databases">
        <title>Genome-scale phylogeny and comparative genomics of the fungal order Sordariales.</title>
        <authorList>
            <consortium name="Lawrence Berkeley National Laboratory"/>
            <person name="Hensen N."/>
            <person name="Bonometti L."/>
            <person name="Westerberg I."/>
            <person name="Brannstrom I.O."/>
            <person name="Guillou S."/>
            <person name="Cros-Aarteil S."/>
            <person name="Calhoun S."/>
            <person name="Haridas S."/>
            <person name="Kuo A."/>
            <person name="Mondo S."/>
            <person name="Pangilinan J."/>
            <person name="Riley R."/>
            <person name="LaButti K."/>
            <person name="Andreopoulos B."/>
            <person name="Lipzen A."/>
            <person name="Chen C."/>
            <person name="Yanf M."/>
            <person name="Daum C."/>
            <person name="Ng V."/>
            <person name="Clum A."/>
            <person name="Steindorff A."/>
            <person name="Ohm R."/>
            <person name="Martin F."/>
            <person name="Silar P."/>
            <person name="Natvig D."/>
            <person name="Lalanne C."/>
            <person name="Gautier V."/>
            <person name="Ament-velasquez S.L."/>
            <person name="Kruys A."/>
            <person name="Hutchinson M.I."/>
            <person name="Powell A.J."/>
            <person name="Barry K."/>
            <person name="Miller A.N."/>
            <person name="Grigoriev I.V."/>
            <person name="Debuchy R."/>
            <person name="Gladieux P."/>
            <person name="Thoren M.H."/>
            <person name="Johannesson H."/>
        </authorList>
    </citation>
    <scope>NUCLEOTIDE SEQUENCE</scope>
    <source>
        <strain evidence="2">SMH3187-1</strain>
    </source>
</reference>
<sequence>MNDWLEDRMIKKEVTATLRADIAPLKLLLLVSFEIVKIELTMPFNAYIWLLLDTDYAYVSEGFQCEHPTFKAFKAIVFHLPLIEPMWLDNYLDEVAALSVLGTAYNWKTWIFDKLAEWADDKFTEARVEKYPERYLWRGLGDLEEVSKRILNTRWRNSGRLPPTNYPKSLELDGLANSDDNSVDDDNSGADDINAGDDMDGVA</sequence>
<evidence type="ECO:0000313" key="3">
    <source>
        <dbReference type="Proteomes" id="UP001172155"/>
    </source>
</evidence>
<dbReference type="Proteomes" id="UP001172155">
    <property type="component" value="Unassembled WGS sequence"/>
</dbReference>
<dbReference type="EMBL" id="JAUKUD010000006">
    <property type="protein sequence ID" value="KAK0741496.1"/>
    <property type="molecule type" value="Genomic_DNA"/>
</dbReference>
<evidence type="ECO:0000256" key="1">
    <source>
        <dbReference type="SAM" id="MobiDB-lite"/>
    </source>
</evidence>
<evidence type="ECO:0000313" key="2">
    <source>
        <dbReference type="EMBL" id="KAK0741496.1"/>
    </source>
</evidence>
<feature type="compositionally biased region" description="Acidic residues" evidence="1">
    <location>
        <begin position="181"/>
        <end position="203"/>
    </location>
</feature>
<dbReference type="AlphaFoldDB" id="A0AA40K0M7"/>
<protein>
    <submittedName>
        <fullName evidence="2">Uncharacterized protein</fullName>
    </submittedName>
</protein>
<organism evidence="2 3">
    <name type="scientific">Schizothecium vesticola</name>
    <dbReference type="NCBI Taxonomy" id="314040"/>
    <lineage>
        <taxon>Eukaryota</taxon>
        <taxon>Fungi</taxon>
        <taxon>Dikarya</taxon>
        <taxon>Ascomycota</taxon>
        <taxon>Pezizomycotina</taxon>
        <taxon>Sordariomycetes</taxon>
        <taxon>Sordariomycetidae</taxon>
        <taxon>Sordariales</taxon>
        <taxon>Schizotheciaceae</taxon>
        <taxon>Schizothecium</taxon>
    </lineage>
</organism>
<feature type="region of interest" description="Disordered" evidence="1">
    <location>
        <begin position="171"/>
        <end position="203"/>
    </location>
</feature>
<name>A0AA40K0M7_9PEZI</name>
<gene>
    <name evidence="2" type="ORF">B0T18DRAFT_394082</name>
</gene>
<proteinExistence type="predicted"/>
<accession>A0AA40K0M7</accession>